<dbReference type="EMBL" id="LAYJ01000033">
    <property type="protein sequence ID" value="KKI52178.1"/>
    <property type="molecule type" value="Genomic_DNA"/>
</dbReference>
<dbReference type="GO" id="GO:0005524">
    <property type="term" value="F:ATP binding"/>
    <property type="evidence" value="ECO:0007669"/>
    <property type="project" value="UniProtKB-UniRule"/>
</dbReference>
<evidence type="ECO:0000256" key="2">
    <source>
        <dbReference type="ARBA" id="ARBA00022840"/>
    </source>
</evidence>
<keyword evidence="6" id="KW-1185">Reference proteome</keyword>
<evidence type="ECO:0000313" key="6">
    <source>
        <dbReference type="Proteomes" id="UP000034076"/>
    </source>
</evidence>
<dbReference type="InterPro" id="IPR027417">
    <property type="entry name" value="P-loop_NTPase"/>
</dbReference>
<comment type="similarity">
    <text evidence="3">Belongs to the CoaE family.</text>
</comment>
<dbReference type="STRING" id="270498.CHK_0286"/>
<dbReference type="NCBIfam" id="TIGR00152">
    <property type="entry name" value="dephospho-CoA kinase"/>
    <property type="match status" value="1"/>
</dbReference>
<dbReference type="PANTHER" id="PTHR10695">
    <property type="entry name" value="DEPHOSPHO-COA KINASE-RELATED"/>
    <property type="match status" value="1"/>
</dbReference>
<evidence type="ECO:0000313" key="5">
    <source>
        <dbReference type="EMBL" id="KKI52178.1"/>
    </source>
</evidence>
<feature type="binding site" evidence="3">
    <location>
        <begin position="12"/>
        <end position="17"/>
    </location>
    <ligand>
        <name>ATP</name>
        <dbReference type="ChEBI" id="CHEBI:30616"/>
    </ligand>
</feature>
<protein>
    <recommendedName>
        <fullName evidence="3 4">Dephospho-CoA kinase</fullName>
        <ecNumber evidence="3 4">2.7.1.24</ecNumber>
    </recommendedName>
    <alternativeName>
        <fullName evidence="3">Dephosphocoenzyme A kinase</fullName>
    </alternativeName>
</protein>
<evidence type="ECO:0000256" key="1">
    <source>
        <dbReference type="ARBA" id="ARBA00022741"/>
    </source>
</evidence>
<keyword evidence="3 5" id="KW-0418">Kinase</keyword>
<proteinExistence type="inferred from homology"/>
<comment type="function">
    <text evidence="3">Catalyzes the phosphorylation of the 3'-hydroxyl group of dephosphocoenzyme A to form coenzyme A.</text>
</comment>
<dbReference type="SUPFAM" id="SSF52540">
    <property type="entry name" value="P-loop containing nucleoside triphosphate hydrolases"/>
    <property type="match status" value="1"/>
</dbReference>
<comment type="subcellular location">
    <subcellularLocation>
        <location evidence="3">Cytoplasm</location>
    </subcellularLocation>
</comment>
<organism evidence="5 6">
    <name type="scientific">Christensenella hongkongensis</name>
    <dbReference type="NCBI Taxonomy" id="270498"/>
    <lineage>
        <taxon>Bacteria</taxon>
        <taxon>Bacillati</taxon>
        <taxon>Bacillota</taxon>
        <taxon>Clostridia</taxon>
        <taxon>Christensenellales</taxon>
        <taxon>Christensenellaceae</taxon>
        <taxon>Christensenella</taxon>
    </lineage>
</organism>
<comment type="catalytic activity">
    <reaction evidence="3">
        <text>3'-dephospho-CoA + ATP = ADP + CoA + H(+)</text>
        <dbReference type="Rhea" id="RHEA:18245"/>
        <dbReference type="ChEBI" id="CHEBI:15378"/>
        <dbReference type="ChEBI" id="CHEBI:30616"/>
        <dbReference type="ChEBI" id="CHEBI:57287"/>
        <dbReference type="ChEBI" id="CHEBI:57328"/>
        <dbReference type="ChEBI" id="CHEBI:456216"/>
        <dbReference type="EC" id="2.7.1.24"/>
    </reaction>
</comment>
<dbReference type="CDD" id="cd02022">
    <property type="entry name" value="DPCK"/>
    <property type="match status" value="1"/>
</dbReference>
<dbReference type="HAMAP" id="MF_00376">
    <property type="entry name" value="Dephospho_CoA_kinase"/>
    <property type="match status" value="1"/>
</dbReference>
<accession>A0A0M2NJ34</accession>
<comment type="caution">
    <text evidence="5">The sequence shown here is derived from an EMBL/GenBank/DDBJ whole genome shotgun (WGS) entry which is preliminary data.</text>
</comment>
<evidence type="ECO:0000256" key="3">
    <source>
        <dbReference type="HAMAP-Rule" id="MF_00376"/>
    </source>
</evidence>
<keyword evidence="1 3" id="KW-0547">Nucleotide-binding</keyword>
<dbReference type="Pfam" id="PF01121">
    <property type="entry name" value="CoaE"/>
    <property type="match status" value="1"/>
</dbReference>
<dbReference type="RefSeq" id="WP_131924902.1">
    <property type="nucleotide sequence ID" value="NZ_LAYJ01000033.1"/>
</dbReference>
<dbReference type="Gene3D" id="3.40.50.300">
    <property type="entry name" value="P-loop containing nucleotide triphosphate hydrolases"/>
    <property type="match status" value="1"/>
</dbReference>
<dbReference type="InterPro" id="IPR001977">
    <property type="entry name" value="Depp_CoAkinase"/>
</dbReference>
<keyword evidence="2 3" id="KW-0067">ATP-binding</keyword>
<keyword evidence="3 5" id="KW-0808">Transferase</keyword>
<dbReference type="OrthoDB" id="9812943at2"/>
<dbReference type="PROSITE" id="PS51219">
    <property type="entry name" value="DPCK"/>
    <property type="match status" value="1"/>
</dbReference>
<keyword evidence="3" id="KW-0963">Cytoplasm</keyword>
<dbReference type="AlphaFoldDB" id="A0A0M2NJ34"/>
<dbReference type="GO" id="GO:0005737">
    <property type="term" value="C:cytoplasm"/>
    <property type="evidence" value="ECO:0007669"/>
    <property type="project" value="UniProtKB-SubCell"/>
</dbReference>
<dbReference type="EC" id="2.7.1.24" evidence="3 4"/>
<name>A0A0M2NJ34_9FIRM</name>
<gene>
    <name evidence="3" type="primary">coaE</name>
    <name evidence="5" type="ORF">CHK_0286</name>
</gene>
<sequence length="199" mass="21964">MKRMIGLMGNSGAGKSTVASFLMELGADVIDADKISHDICEPGNAGYDAVRKGFGEQFFGTDGKLDRRKLGAYVFANPQELKRLEQILHPLVLEEMDKRVAASASGTIVVDCALLIDAGLESWVDEIWLVTAAHENKKERIKMRDGIDEEHAKNRLGSQRKQDELLGYADVVIHNDASLSELKKQVGESFYGTNNEPQE</sequence>
<dbReference type="UniPathway" id="UPA00241">
    <property type="reaction ID" value="UER00356"/>
</dbReference>
<dbReference type="Proteomes" id="UP000034076">
    <property type="component" value="Unassembled WGS sequence"/>
</dbReference>
<dbReference type="GO" id="GO:0015937">
    <property type="term" value="P:coenzyme A biosynthetic process"/>
    <property type="evidence" value="ECO:0007669"/>
    <property type="project" value="UniProtKB-UniRule"/>
</dbReference>
<dbReference type="GO" id="GO:0004140">
    <property type="term" value="F:dephospho-CoA kinase activity"/>
    <property type="evidence" value="ECO:0007669"/>
    <property type="project" value="UniProtKB-UniRule"/>
</dbReference>
<keyword evidence="3" id="KW-0173">Coenzyme A biosynthesis</keyword>
<dbReference type="PANTHER" id="PTHR10695:SF46">
    <property type="entry name" value="BIFUNCTIONAL COENZYME A SYNTHASE-RELATED"/>
    <property type="match status" value="1"/>
</dbReference>
<comment type="pathway">
    <text evidence="3">Cofactor biosynthesis; coenzyme A biosynthesis; CoA from (R)-pantothenate: step 5/5.</text>
</comment>
<evidence type="ECO:0000256" key="4">
    <source>
        <dbReference type="NCBIfam" id="TIGR00152"/>
    </source>
</evidence>
<reference evidence="5 6" key="1">
    <citation type="submission" date="2015-04" db="EMBL/GenBank/DDBJ databases">
        <title>Draft genome sequence of bacteremic isolate Catabacter hongkongensis type strain HKU16T.</title>
        <authorList>
            <person name="Lau S.K."/>
            <person name="Teng J.L."/>
            <person name="Huang Y."/>
            <person name="Curreem S.O."/>
            <person name="Tsui S.K."/>
            <person name="Woo P.C."/>
        </authorList>
    </citation>
    <scope>NUCLEOTIDE SEQUENCE [LARGE SCALE GENOMIC DNA]</scope>
    <source>
        <strain evidence="5 6">HKU16</strain>
    </source>
</reference>